<comment type="similarity">
    <text evidence="2 10">Belongs to the cytochrome c oxidase subunit 2 family.</text>
</comment>
<feature type="transmembrane region" description="Helical" evidence="13">
    <location>
        <begin position="47"/>
        <end position="66"/>
    </location>
</feature>
<dbReference type="Gene3D" id="2.60.40.420">
    <property type="entry name" value="Cupredoxins - blue copper proteins"/>
    <property type="match status" value="1"/>
</dbReference>
<dbReference type="OrthoDB" id="9781261at2"/>
<keyword evidence="17" id="KW-1185">Reference proteome</keyword>
<feature type="compositionally biased region" description="Low complexity" evidence="12">
    <location>
        <begin position="346"/>
        <end position="358"/>
    </location>
</feature>
<evidence type="ECO:0000256" key="7">
    <source>
        <dbReference type="ARBA" id="ARBA00022982"/>
    </source>
</evidence>
<evidence type="ECO:0000256" key="6">
    <source>
        <dbReference type="ARBA" id="ARBA00022967"/>
    </source>
</evidence>
<dbReference type="Gene3D" id="1.10.287.90">
    <property type="match status" value="1"/>
</dbReference>
<dbReference type="GO" id="GO:0042773">
    <property type="term" value="P:ATP synthesis coupled electron transport"/>
    <property type="evidence" value="ECO:0007669"/>
    <property type="project" value="TreeGrafter"/>
</dbReference>
<dbReference type="PRINTS" id="PR01166">
    <property type="entry name" value="CYCOXIDASEII"/>
</dbReference>
<feature type="domain" description="Cytochrome oxidase subunit II copper A binding" evidence="14">
    <location>
        <begin position="162"/>
        <end position="316"/>
    </location>
</feature>
<evidence type="ECO:0000313" key="17">
    <source>
        <dbReference type="Proteomes" id="UP000199532"/>
    </source>
</evidence>
<keyword evidence="6" id="KW-1278">Translocase</keyword>
<keyword evidence="7 10" id="KW-0249">Electron transport</keyword>
<accession>A0A1H6ZW39</accession>
<dbReference type="PROSITE" id="PS50857">
    <property type="entry name" value="COX2_CUA"/>
    <property type="match status" value="1"/>
</dbReference>
<comment type="cofactor">
    <cofactor evidence="11">
        <name>Cu cation</name>
        <dbReference type="ChEBI" id="CHEBI:23378"/>
    </cofactor>
    <text evidence="11">Binds a copper A center.</text>
</comment>
<evidence type="ECO:0000313" key="16">
    <source>
        <dbReference type="EMBL" id="SEJ53942.1"/>
    </source>
</evidence>
<evidence type="ECO:0000259" key="15">
    <source>
        <dbReference type="PROSITE" id="PS50999"/>
    </source>
</evidence>
<keyword evidence="4 10" id="KW-0679">Respiratory chain</keyword>
<evidence type="ECO:0000256" key="12">
    <source>
        <dbReference type="SAM" id="MobiDB-lite"/>
    </source>
</evidence>
<dbReference type="InterPro" id="IPR002429">
    <property type="entry name" value="CcO_II-like_C"/>
</dbReference>
<dbReference type="RefSeq" id="WP_090340000.1">
    <property type="nucleotide sequence ID" value="NZ_FNXY01000009.1"/>
</dbReference>
<comment type="function">
    <text evidence="11">Subunits I and II form the functional core of the enzyme complex. Electrons originating in cytochrome c are transferred via heme a and Cu(A) to the binuclear center formed by heme a3 and Cu(B).</text>
</comment>
<dbReference type="GO" id="GO:0005886">
    <property type="term" value="C:plasma membrane"/>
    <property type="evidence" value="ECO:0007669"/>
    <property type="project" value="UniProtKB-SubCell"/>
</dbReference>
<dbReference type="AlphaFoldDB" id="A0A1H6ZW39"/>
<evidence type="ECO:0000256" key="3">
    <source>
        <dbReference type="ARBA" id="ARBA00022448"/>
    </source>
</evidence>
<reference evidence="16 17" key="1">
    <citation type="submission" date="2016-10" db="EMBL/GenBank/DDBJ databases">
        <authorList>
            <person name="de Groot N.N."/>
        </authorList>
    </citation>
    <scope>NUCLEOTIDE SEQUENCE [LARGE SCALE GENOMIC DNA]</scope>
    <source>
        <strain evidence="16 17">DSM 19938</strain>
    </source>
</reference>
<keyword evidence="8 13" id="KW-1133">Transmembrane helix</keyword>
<comment type="catalytic activity">
    <reaction evidence="11">
        <text>4 Fe(II)-[cytochrome c] + O2 + 8 H(+)(in) = 4 Fe(III)-[cytochrome c] + 2 H2O + 4 H(+)(out)</text>
        <dbReference type="Rhea" id="RHEA:11436"/>
        <dbReference type="Rhea" id="RHEA-COMP:10350"/>
        <dbReference type="Rhea" id="RHEA-COMP:14399"/>
        <dbReference type="ChEBI" id="CHEBI:15377"/>
        <dbReference type="ChEBI" id="CHEBI:15378"/>
        <dbReference type="ChEBI" id="CHEBI:15379"/>
        <dbReference type="ChEBI" id="CHEBI:29033"/>
        <dbReference type="ChEBI" id="CHEBI:29034"/>
        <dbReference type="EC" id="7.1.1.9"/>
    </reaction>
</comment>
<keyword evidence="11" id="KW-0186">Copper</keyword>
<dbReference type="SUPFAM" id="SSF49503">
    <property type="entry name" value="Cupredoxins"/>
    <property type="match status" value="1"/>
</dbReference>
<evidence type="ECO:0000256" key="4">
    <source>
        <dbReference type="ARBA" id="ARBA00022660"/>
    </source>
</evidence>
<name>A0A1H6ZW39_9BACT</name>
<feature type="domain" description="Cytochrome oxidase subunit II transmembrane region profile" evidence="15">
    <location>
        <begin position="64"/>
        <end position="160"/>
    </location>
</feature>
<gene>
    <name evidence="16" type="ORF">SAMN04487995_5161</name>
</gene>
<evidence type="ECO:0000256" key="5">
    <source>
        <dbReference type="ARBA" id="ARBA00022692"/>
    </source>
</evidence>
<organism evidence="16 17">
    <name type="scientific">Dyadobacter koreensis</name>
    <dbReference type="NCBI Taxonomy" id="408657"/>
    <lineage>
        <taxon>Bacteria</taxon>
        <taxon>Pseudomonadati</taxon>
        <taxon>Bacteroidota</taxon>
        <taxon>Cytophagia</taxon>
        <taxon>Cytophagales</taxon>
        <taxon>Spirosomataceae</taxon>
        <taxon>Dyadobacter</taxon>
    </lineage>
</organism>
<dbReference type="InterPro" id="IPR045187">
    <property type="entry name" value="CcO_II"/>
</dbReference>
<dbReference type="STRING" id="408657.SAMN04487995_5161"/>
<evidence type="ECO:0000256" key="9">
    <source>
        <dbReference type="ARBA" id="ARBA00023136"/>
    </source>
</evidence>
<comment type="subcellular location">
    <subcellularLocation>
        <location evidence="10">Cell membrane</location>
        <topology evidence="10">Multi-pass membrane protein</topology>
    </subcellularLocation>
    <subcellularLocation>
        <location evidence="1">Membrane</location>
        <topology evidence="1">Multi-pass membrane protein</topology>
    </subcellularLocation>
</comment>
<evidence type="ECO:0000256" key="10">
    <source>
        <dbReference type="RuleBase" id="RU000456"/>
    </source>
</evidence>
<evidence type="ECO:0000256" key="13">
    <source>
        <dbReference type="SAM" id="Phobius"/>
    </source>
</evidence>
<protein>
    <recommendedName>
        <fullName evidence="11">Cytochrome c oxidase subunit 2</fullName>
        <ecNumber evidence="11">7.1.1.9</ecNumber>
    </recommendedName>
</protein>
<evidence type="ECO:0000256" key="1">
    <source>
        <dbReference type="ARBA" id="ARBA00004141"/>
    </source>
</evidence>
<evidence type="ECO:0000256" key="2">
    <source>
        <dbReference type="ARBA" id="ARBA00007866"/>
    </source>
</evidence>
<evidence type="ECO:0000256" key="8">
    <source>
        <dbReference type="ARBA" id="ARBA00022989"/>
    </source>
</evidence>
<feature type="transmembrane region" description="Helical" evidence="13">
    <location>
        <begin position="87"/>
        <end position="111"/>
    </location>
</feature>
<keyword evidence="3 10" id="KW-0813">Transport</keyword>
<dbReference type="Pfam" id="PF02790">
    <property type="entry name" value="COX2_TM"/>
    <property type="match status" value="1"/>
</dbReference>
<dbReference type="InterPro" id="IPR011759">
    <property type="entry name" value="Cyt_c_oxidase_su2_TM_dom"/>
</dbReference>
<proteinExistence type="inferred from homology"/>
<evidence type="ECO:0000259" key="14">
    <source>
        <dbReference type="PROSITE" id="PS50857"/>
    </source>
</evidence>
<feature type="transmembrane region" description="Helical" evidence="13">
    <location>
        <begin position="131"/>
        <end position="150"/>
    </location>
</feature>
<dbReference type="PANTHER" id="PTHR22888:SF9">
    <property type="entry name" value="CYTOCHROME C OXIDASE SUBUNIT 2"/>
    <property type="match status" value="1"/>
</dbReference>
<evidence type="ECO:0000256" key="11">
    <source>
        <dbReference type="RuleBase" id="RU004024"/>
    </source>
</evidence>
<keyword evidence="5 10" id="KW-0812">Transmembrane</keyword>
<keyword evidence="11" id="KW-0479">Metal-binding</keyword>
<sequence length="370" mass="41406">MYFIIALVALVFVVLTVIVVSRLQDVLKSVKKPESADEAPSGNSWNGAMFIVIIIAAAVGTTWSYMHAREHFLPIASSVHGRRTDDLFWFSMGVLTIPFIFVNFLIFFFSWKYQYKKGNKASFYPDNHKLELIWTIIPAIVMAMLVFTGWKAWSDITSDAPADAEVIEITGKQFNWIVRYGGVNDNKLGNYNYKLIDAQNEVGIDLSDENSFDDFLNPTEMHIPVGRPVLLKIRARDVLHSVFIPHMRVKMDAVPGMPTKFWFVPDKTTADMRAETGNPNFKYEIACTEVCGQGHFSMKINLVVEDEASYKKWCAEQSTFLQTYPEYLAKVPDNLKAKAMKGLPADTATPADTAKTASTGGGIGTTAALR</sequence>
<dbReference type="Proteomes" id="UP000199532">
    <property type="component" value="Unassembled WGS sequence"/>
</dbReference>
<keyword evidence="9 13" id="KW-0472">Membrane</keyword>
<dbReference type="SUPFAM" id="SSF81464">
    <property type="entry name" value="Cytochrome c oxidase subunit II-like, transmembrane region"/>
    <property type="match status" value="1"/>
</dbReference>
<dbReference type="GO" id="GO:0004129">
    <property type="term" value="F:cytochrome-c oxidase activity"/>
    <property type="evidence" value="ECO:0007669"/>
    <property type="project" value="UniProtKB-EC"/>
</dbReference>
<dbReference type="InterPro" id="IPR008972">
    <property type="entry name" value="Cupredoxin"/>
</dbReference>
<dbReference type="PANTHER" id="PTHR22888">
    <property type="entry name" value="CYTOCHROME C OXIDASE, SUBUNIT II"/>
    <property type="match status" value="1"/>
</dbReference>
<dbReference type="InterPro" id="IPR036257">
    <property type="entry name" value="Cyt_c_oxidase_su2_TM_sf"/>
</dbReference>
<dbReference type="PROSITE" id="PS50999">
    <property type="entry name" value="COX2_TM"/>
    <property type="match status" value="1"/>
</dbReference>
<dbReference type="Pfam" id="PF00116">
    <property type="entry name" value="COX2"/>
    <property type="match status" value="1"/>
</dbReference>
<dbReference type="EMBL" id="FNXY01000009">
    <property type="protein sequence ID" value="SEJ53942.1"/>
    <property type="molecule type" value="Genomic_DNA"/>
</dbReference>
<dbReference type="EC" id="7.1.1.9" evidence="11"/>
<dbReference type="GO" id="GO:0005507">
    <property type="term" value="F:copper ion binding"/>
    <property type="evidence" value="ECO:0007669"/>
    <property type="project" value="InterPro"/>
</dbReference>
<feature type="region of interest" description="Disordered" evidence="12">
    <location>
        <begin position="346"/>
        <end position="370"/>
    </location>
</feature>